<gene>
    <name evidence="3" type="ORF">GCM10009843_05070</name>
</gene>
<feature type="chain" id="PRO_5045159736" description="DUF4832 domain-containing protein" evidence="1">
    <location>
        <begin position="22"/>
        <end position="453"/>
    </location>
</feature>
<organism evidence="3 4">
    <name type="scientific">Nocardioides bigeumensis</name>
    <dbReference type="NCBI Taxonomy" id="433657"/>
    <lineage>
        <taxon>Bacteria</taxon>
        <taxon>Bacillati</taxon>
        <taxon>Actinomycetota</taxon>
        <taxon>Actinomycetes</taxon>
        <taxon>Propionibacteriales</taxon>
        <taxon>Nocardioidaceae</taxon>
        <taxon>Nocardioides</taxon>
    </lineage>
</organism>
<dbReference type="InterPro" id="IPR032267">
    <property type="entry name" value="DUF4832"/>
</dbReference>
<dbReference type="Proteomes" id="UP001500575">
    <property type="component" value="Unassembled WGS sequence"/>
</dbReference>
<proteinExistence type="predicted"/>
<evidence type="ECO:0000256" key="1">
    <source>
        <dbReference type="SAM" id="SignalP"/>
    </source>
</evidence>
<protein>
    <recommendedName>
        <fullName evidence="2">DUF4832 domain-containing protein</fullName>
    </recommendedName>
</protein>
<dbReference type="InterPro" id="IPR017853">
    <property type="entry name" value="GH"/>
</dbReference>
<evidence type="ECO:0000313" key="4">
    <source>
        <dbReference type="Proteomes" id="UP001500575"/>
    </source>
</evidence>
<evidence type="ECO:0000259" key="2">
    <source>
        <dbReference type="Pfam" id="PF16116"/>
    </source>
</evidence>
<comment type="caution">
    <text evidence="3">The sequence shown here is derived from an EMBL/GenBank/DDBJ whole genome shotgun (WGS) entry which is preliminary data.</text>
</comment>
<feature type="domain" description="DUF4832" evidence="2">
    <location>
        <begin position="291"/>
        <end position="427"/>
    </location>
</feature>
<evidence type="ECO:0000313" key="3">
    <source>
        <dbReference type="EMBL" id="GAA2115553.1"/>
    </source>
</evidence>
<name>A0ABN2XTU4_9ACTN</name>
<dbReference type="Gene3D" id="3.20.20.80">
    <property type="entry name" value="Glycosidases"/>
    <property type="match status" value="1"/>
</dbReference>
<dbReference type="SUPFAM" id="SSF51445">
    <property type="entry name" value="(Trans)glycosidases"/>
    <property type="match status" value="1"/>
</dbReference>
<keyword evidence="1" id="KW-0732">Signal</keyword>
<keyword evidence="4" id="KW-1185">Reference proteome</keyword>
<dbReference type="EMBL" id="BAAAQQ010000002">
    <property type="protein sequence ID" value="GAA2115553.1"/>
    <property type="molecule type" value="Genomic_DNA"/>
</dbReference>
<feature type="signal peptide" evidence="1">
    <location>
        <begin position="1"/>
        <end position="21"/>
    </location>
</feature>
<accession>A0ABN2XTU4</accession>
<dbReference type="Pfam" id="PF16116">
    <property type="entry name" value="DUF4832"/>
    <property type="match status" value="1"/>
</dbReference>
<sequence>MNFRSMVVPALALTLATAVLYRPAPPIGETVSASARVHSEESRTATYRPRVIGPRGEAAEVPNSFRGQYAWLGQAAQPAGWPTTDVYYRDQVPWGRIEPTAGSFDLRWFEAGLEAAQQSGGRFGFRVLAYCPGCWFDDATPSFVPLQPGTDIPDWNSEAFLSGWERLMGELGTRYDDDPRMGWVDVGGYGAWGEGHVSSGQKISDANAARVVRAVITAFPSKHVVLNAMDPRHVLAAMRAHPQLGLRVDCLGEVDMFSVLATSPEMQERWKTAPVLSEWCGTPTTSTVLGARQVRDFHISQVSSGNLKPAYPDRSAQEQRGFRAAALAAGFRYEVRKVTVPKRIGRGDKLTVVSRWRNSGSAPTYDDWDVVLQVRDARGETVATRPLGVQLGRLLPGKRTYSSKLRLPRLPEGRYRLALSVVDPAGYLAPMNLAIQGRRADGSYPVGKVRVTR</sequence>
<reference evidence="3 4" key="1">
    <citation type="journal article" date="2019" name="Int. J. Syst. Evol. Microbiol.">
        <title>The Global Catalogue of Microorganisms (GCM) 10K type strain sequencing project: providing services to taxonomists for standard genome sequencing and annotation.</title>
        <authorList>
            <consortium name="The Broad Institute Genomics Platform"/>
            <consortium name="The Broad Institute Genome Sequencing Center for Infectious Disease"/>
            <person name="Wu L."/>
            <person name="Ma J."/>
        </authorList>
    </citation>
    <scope>NUCLEOTIDE SEQUENCE [LARGE SCALE GENOMIC DNA]</scope>
    <source>
        <strain evidence="3 4">JCM 16021</strain>
    </source>
</reference>